<evidence type="ECO:0000313" key="2">
    <source>
        <dbReference type="Proteomes" id="UP000255061"/>
    </source>
</evidence>
<dbReference type="AlphaFoldDB" id="A0A380B582"/>
<evidence type="ECO:0008006" key="3">
    <source>
        <dbReference type="Google" id="ProtNLM"/>
    </source>
</evidence>
<name>A0A380B582_9GAMM</name>
<dbReference type="EMBL" id="UGYV01000001">
    <property type="protein sequence ID" value="SUI93129.1"/>
    <property type="molecule type" value="Genomic_DNA"/>
</dbReference>
<dbReference type="RefSeq" id="WP_115406929.1">
    <property type="nucleotide sequence ID" value="NZ_UGYV01000001.1"/>
</dbReference>
<dbReference type="Proteomes" id="UP000255061">
    <property type="component" value="Unassembled WGS sequence"/>
</dbReference>
<evidence type="ECO:0000313" key="1">
    <source>
        <dbReference type="EMBL" id="SUI93129.1"/>
    </source>
</evidence>
<dbReference type="PROSITE" id="PS51257">
    <property type="entry name" value="PROKAR_LIPOPROTEIN"/>
    <property type="match status" value="1"/>
</dbReference>
<sequence>MEKMLLLILLIISGCSHHNVTDDEVIKHYYDNSVLYNELAKQSCSQFEDLASGEIVEITSNDKKYPIIANNLKQLERDSIYIDRRDGECSLQLIYFGEGAFNAVNVFYLNFNLKNPKLYDDKTDKASVRDKMKRYYFDMPLSNGWYFSYETY</sequence>
<protein>
    <recommendedName>
        <fullName evidence="3">Lipoprotein</fullName>
    </recommendedName>
</protein>
<proteinExistence type="predicted"/>
<gene>
    <name evidence="1" type="ORF">NCTC10736_03610</name>
</gene>
<organism evidence="1 2">
    <name type="scientific">Shewanella morhuae</name>
    <dbReference type="NCBI Taxonomy" id="365591"/>
    <lineage>
        <taxon>Bacteria</taxon>
        <taxon>Pseudomonadati</taxon>
        <taxon>Pseudomonadota</taxon>
        <taxon>Gammaproteobacteria</taxon>
        <taxon>Alteromonadales</taxon>
        <taxon>Shewanellaceae</taxon>
        <taxon>Shewanella</taxon>
    </lineage>
</organism>
<reference evidence="1 2" key="1">
    <citation type="submission" date="2018-06" db="EMBL/GenBank/DDBJ databases">
        <authorList>
            <consortium name="Pathogen Informatics"/>
            <person name="Doyle S."/>
        </authorList>
    </citation>
    <scope>NUCLEOTIDE SEQUENCE [LARGE SCALE GENOMIC DNA]</scope>
    <source>
        <strain evidence="1 2">NCTC10736</strain>
    </source>
</reference>
<accession>A0A380B582</accession>